<dbReference type="Gene3D" id="2.60.120.200">
    <property type="match status" value="1"/>
</dbReference>
<keyword evidence="2" id="KW-1015">Disulfide bond</keyword>
<feature type="signal peptide" evidence="3">
    <location>
        <begin position="1"/>
        <end position="22"/>
    </location>
</feature>
<feature type="chain" id="PRO_5034322725" evidence="3">
    <location>
        <begin position="23"/>
        <end position="987"/>
    </location>
</feature>
<evidence type="ECO:0000313" key="6">
    <source>
        <dbReference type="Proteomes" id="UP000036951"/>
    </source>
</evidence>
<dbReference type="Pfam" id="PF18370">
    <property type="entry name" value="RGI_lyase"/>
    <property type="match status" value="1"/>
</dbReference>
<feature type="domain" description="LamG-like jellyroll fold" evidence="4">
    <location>
        <begin position="773"/>
        <end position="913"/>
    </location>
</feature>
<dbReference type="CDD" id="cd10318">
    <property type="entry name" value="RGL11"/>
    <property type="match status" value="1"/>
</dbReference>
<dbReference type="Pfam" id="PF13385">
    <property type="entry name" value="Laminin_G_3"/>
    <property type="match status" value="1"/>
</dbReference>
<protein>
    <submittedName>
        <fullName evidence="5">Por secretion system C-terminal sorting domain-containing protein</fullName>
    </submittedName>
</protein>
<dbReference type="InterPro" id="IPR034641">
    <property type="entry name" value="RGL11"/>
</dbReference>
<sequence length="987" mass="106477">MRKLFFSCLMLAASLCPSVAQQAETLGRGLVAVKTKAGVYLSWRCLTSDKSSLGYDVYRDGVKVNAEPITGSTNYVDASGTADAKYVVKAVDGGQVVEATPEAAVWPEVYKKVHLDRPAGGTTPDGVAYTYSPNDCSVGDVDGDGEYEIIVKWDPSNSKDNSEKGAYTGNVYIDGYKIDGTKLWRIDLGRNIRAGAHYTQFMVYDLDGDGKAEVACKTAPGTIDGQGKAVLMGDDKVTDDYRVSSGSNKGIIVSGPEYLTVFNGQTGAEITTVSYVPLRSVRSNSQWGDSYGNRSERYLACVAYLDGQKPSLVMCRGYYTASYLCAWDFDGKNLTQRWLHKSETAGEGIYGEGAHALTVGDVDGDGCDEIVYGAACVDHDGSVLYRTGAGHGDALHLGDFDPDHDGLEIWMVHEEKSAAFPWDAEFRDAKTGDILWGQKQSGNDIGRGVVADVSEKWRGCEAWAIADYTSGSKATATYDCKGNKVADKRPSCNFRIYWDGDLYEELLDGTDIVKRNATLTSDAAKWSLGQYSNAQSCNTSKKTPCLSADILGDWREEVILWDGSTSSDLLIFTTTEETKYKVPCLMQDHIYRMAIAWQNVAYNQPPHLGYYLPDRFSTDASLRAVSGQLNQTVEQGEAIEAIVYEWKNATGVAAEGLPDGVTMSVDNSSRQFTISGTPSATGTYKYKVSTTGGETTATIEGTITVRDKIVLTPLAYYPFDEISAGSTPNTVEGMAEAVGAPASVQGIKGNAAQLDGASYFTQMAYSQIQLGTEDFTVEFWMKSADDAAYIFHKGSITANAAAGATGKWVGLEYKNGLLKFAVDDNVTKSEASAAGTAYFNGEWTHTVCVRDSYTKTLKLYANGVLIAEAADATGDISDNDEPLTVGNVNVSLNNFLEGTIDEFTIYKGAMSSNKVKERYNEYISSGIETVPSVHPADKLTLVSATSGMVVARGVGAPENITSGVAPGYYILIIDHGTSSEVRKFVKK</sequence>
<dbReference type="SMART" id="SM00560">
    <property type="entry name" value="LamGL"/>
    <property type="match status" value="1"/>
</dbReference>
<dbReference type="PANTHER" id="PTHR43118:SF1">
    <property type="entry name" value="RHAMNOGALACTURONAN LYASE (EUROFUNG)"/>
    <property type="match status" value="1"/>
</dbReference>
<dbReference type="EMBL" id="LFQU01000020">
    <property type="protein sequence ID" value="KOO68013.1"/>
    <property type="molecule type" value="Genomic_DNA"/>
</dbReference>
<proteinExistence type="predicted"/>
<evidence type="ECO:0000259" key="4">
    <source>
        <dbReference type="SMART" id="SM00560"/>
    </source>
</evidence>
<keyword evidence="6" id="KW-1185">Reference proteome</keyword>
<comment type="caution">
    <text evidence="5">The sequence shown here is derived from an EMBL/GenBank/DDBJ whole genome shotgun (WGS) entry which is preliminary data.</text>
</comment>
<dbReference type="AlphaFoldDB" id="A0A8E1QWK5"/>
<reference evidence="5 6" key="1">
    <citation type="submission" date="2015-06" db="EMBL/GenBank/DDBJ databases">
        <title>Prevotella sp. 109, sp. nov., a novel member of the family Prevotellaceae isolated from human faeces.</title>
        <authorList>
            <person name="Shkoporov A.N."/>
            <person name="Chaplin A.V."/>
            <person name="Kafarskaia L.I."/>
            <person name="Efimov B.A."/>
        </authorList>
    </citation>
    <scope>NUCLEOTIDE SEQUENCE [LARGE SCALE GENOMIC DNA]</scope>
    <source>
        <strain evidence="5 6">109</strain>
    </source>
</reference>
<dbReference type="SUPFAM" id="SSF69318">
    <property type="entry name" value="Integrin alpha N-terminal domain"/>
    <property type="match status" value="1"/>
</dbReference>
<dbReference type="InterPro" id="IPR006558">
    <property type="entry name" value="LamG-like"/>
</dbReference>
<dbReference type="InterPro" id="IPR013783">
    <property type="entry name" value="Ig-like_fold"/>
</dbReference>
<dbReference type="RefSeq" id="WP_053398737.1">
    <property type="nucleotide sequence ID" value="NZ_LFQU01000020.1"/>
</dbReference>
<dbReference type="SUPFAM" id="SSF49899">
    <property type="entry name" value="Concanavalin A-like lectins/glucanases"/>
    <property type="match status" value="1"/>
</dbReference>
<evidence type="ECO:0000256" key="2">
    <source>
        <dbReference type="ARBA" id="ARBA00023157"/>
    </source>
</evidence>
<dbReference type="GO" id="GO:0004553">
    <property type="term" value="F:hydrolase activity, hydrolyzing O-glycosyl compounds"/>
    <property type="evidence" value="ECO:0007669"/>
    <property type="project" value="UniProtKB-ARBA"/>
</dbReference>
<keyword evidence="1 3" id="KW-0732">Signal</keyword>
<accession>A0A8E1QWK5</accession>
<dbReference type="Proteomes" id="UP000036951">
    <property type="component" value="Unassembled WGS sequence"/>
</dbReference>
<evidence type="ECO:0000313" key="5">
    <source>
        <dbReference type="EMBL" id="KOO68013.1"/>
    </source>
</evidence>
<name>A0A8E1QWK5_9BACT</name>
<dbReference type="InterPro" id="IPR041624">
    <property type="entry name" value="RGI_lyase"/>
</dbReference>
<evidence type="ECO:0000256" key="3">
    <source>
        <dbReference type="SAM" id="SignalP"/>
    </source>
</evidence>
<dbReference type="OrthoDB" id="9802318at2"/>
<dbReference type="InterPro" id="IPR049366">
    <property type="entry name" value="RGL11_C"/>
</dbReference>
<dbReference type="GO" id="GO:0005975">
    <property type="term" value="P:carbohydrate metabolic process"/>
    <property type="evidence" value="ECO:0007669"/>
    <property type="project" value="UniProtKB-ARBA"/>
</dbReference>
<dbReference type="Pfam" id="PF21348">
    <property type="entry name" value="RGL11_C"/>
    <property type="match status" value="1"/>
</dbReference>
<evidence type="ECO:0000256" key="1">
    <source>
        <dbReference type="ARBA" id="ARBA00022729"/>
    </source>
</evidence>
<organism evidence="5 6">
    <name type="scientific">Xylanibacter rarus</name>
    <dbReference type="NCBI Taxonomy" id="1676614"/>
    <lineage>
        <taxon>Bacteria</taxon>
        <taxon>Pseudomonadati</taxon>
        <taxon>Bacteroidota</taxon>
        <taxon>Bacteroidia</taxon>
        <taxon>Bacteroidales</taxon>
        <taxon>Prevotellaceae</taxon>
        <taxon>Xylanibacter</taxon>
    </lineage>
</organism>
<dbReference type="InterPro" id="IPR028994">
    <property type="entry name" value="Integrin_alpha_N"/>
</dbReference>
<dbReference type="InterPro" id="IPR013320">
    <property type="entry name" value="ConA-like_dom_sf"/>
</dbReference>
<dbReference type="PANTHER" id="PTHR43118">
    <property type="entry name" value="RHAMNOGALACTURONAN LYASE (EUROFUNG)"/>
    <property type="match status" value="1"/>
</dbReference>
<dbReference type="Gene3D" id="2.60.40.10">
    <property type="entry name" value="Immunoglobulins"/>
    <property type="match status" value="2"/>
</dbReference>
<gene>
    <name evidence="5" type="ORF">ACU52_10445</name>
</gene>